<evidence type="ECO:0000313" key="2">
    <source>
        <dbReference type="EMBL" id="GLB36800.1"/>
    </source>
</evidence>
<evidence type="ECO:0000313" key="3">
    <source>
        <dbReference type="Proteomes" id="UP001063166"/>
    </source>
</evidence>
<protein>
    <submittedName>
        <fullName evidence="2">Uncharacterized protein</fullName>
    </submittedName>
</protein>
<accession>A0A9P3PIY0</accession>
<dbReference type="Proteomes" id="UP001063166">
    <property type="component" value="Unassembled WGS sequence"/>
</dbReference>
<reference evidence="2" key="1">
    <citation type="submission" date="2022-07" db="EMBL/GenBank/DDBJ databases">
        <title>The genome of Lyophyllum shimeji provides insight into the initial evolution of ectomycorrhizal fungal genome.</title>
        <authorList>
            <person name="Kobayashi Y."/>
            <person name="Shibata T."/>
            <person name="Hirakawa H."/>
            <person name="Shigenobu S."/>
            <person name="Nishiyama T."/>
            <person name="Yamada A."/>
            <person name="Hasebe M."/>
            <person name="Kawaguchi M."/>
        </authorList>
    </citation>
    <scope>NUCLEOTIDE SEQUENCE</scope>
    <source>
        <strain evidence="2">AT787</strain>
    </source>
</reference>
<sequence length="228" mass="24523">MFVLRIAELLTAASTSRTVDSVGFPQFAGMYTHGCKYGGDRPNDQKRTVEPGTQDYPSPHLPYTVSQAIHSLVRHFDLHFPVLVDVIVLLAEKTHRAHGLIKSPWDISVGVERLSETGEITHTNSGADERGGNTLRLSLKPGTSGADPDNISGAVQIAQLELRRDVREARRAGALKELEGCGGLGRPVAEAGRAVLGPSAGGGHRLWVSEELGASWACLSTREGLVWK</sequence>
<feature type="region of interest" description="Disordered" evidence="1">
    <location>
        <begin position="39"/>
        <end position="58"/>
    </location>
</feature>
<keyword evidence="3" id="KW-1185">Reference proteome</keyword>
<organism evidence="2 3">
    <name type="scientific">Lyophyllum shimeji</name>
    <name type="common">Hon-shimeji</name>
    <name type="synonym">Tricholoma shimeji</name>
    <dbReference type="NCBI Taxonomy" id="47721"/>
    <lineage>
        <taxon>Eukaryota</taxon>
        <taxon>Fungi</taxon>
        <taxon>Dikarya</taxon>
        <taxon>Basidiomycota</taxon>
        <taxon>Agaricomycotina</taxon>
        <taxon>Agaricomycetes</taxon>
        <taxon>Agaricomycetidae</taxon>
        <taxon>Agaricales</taxon>
        <taxon>Tricholomatineae</taxon>
        <taxon>Lyophyllaceae</taxon>
        <taxon>Lyophyllum</taxon>
    </lineage>
</organism>
<name>A0A9P3PIY0_LYOSH</name>
<feature type="compositionally biased region" description="Basic and acidic residues" evidence="1">
    <location>
        <begin position="39"/>
        <end position="49"/>
    </location>
</feature>
<evidence type="ECO:0000256" key="1">
    <source>
        <dbReference type="SAM" id="MobiDB-lite"/>
    </source>
</evidence>
<dbReference type="AlphaFoldDB" id="A0A9P3PIY0"/>
<comment type="caution">
    <text evidence="2">The sequence shown here is derived from an EMBL/GenBank/DDBJ whole genome shotgun (WGS) entry which is preliminary data.</text>
</comment>
<proteinExistence type="predicted"/>
<gene>
    <name evidence="2" type="ORF">LshimejAT787_0310870</name>
</gene>
<dbReference type="EMBL" id="BRPK01000003">
    <property type="protein sequence ID" value="GLB36800.1"/>
    <property type="molecule type" value="Genomic_DNA"/>
</dbReference>